<gene>
    <name evidence="1" type="ORF">ABZ931_02355</name>
</gene>
<accession>A0ABV3ARQ8</accession>
<proteinExistence type="predicted"/>
<evidence type="ECO:0000313" key="2">
    <source>
        <dbReference type="Proteomes" id="UP001551189"/>
    </source>
</evidence>
<dbReference type="RefSeq" id="WP_359690144.1">
    <property type="nucleotide sequence ID" value="NZ_JBEYXT010000005.1"/>
</dbReference>
<name>A0ABV3ARQ8_9ACTN</name>
<comment type="caution">
    <text evidence="1">The sequence shown here is derived from an EMBL/GenBank/DDBJ whole genome shotgun (WGS) entry which is preliminary data.</text>
</comment>
<keyword evidence="2" id="KW-1185">Reference proteome</keyword>
<organism evidence="1 2">
    <name type="scientific">Streptomyces neyagawaensis</name>
    <dbReference type="NCBI Taxonomy" id="42238"/>
    <lineage>
        <taxon>Bacteria</taxon>
        <taxon>Bacillati</taxon>
        <taxon>Actinomycetota</taxon>
        <taxon>Actinomycetes</taxon>
        <taxon>Kitasatosporales</taxon>
        <taxon>Streptomycetaceae</taxon>
        <taxon>Streptomyces</taxon>
    </lineage>
</organism>
<protein>
    <submittedName>
        <fullName evidence="1">Uncharacterized protein</fullName>
    </submittedName>
</protein>
<evidence type="ECO:0000313" key="1">
    <source>
        <dbReference type="EMBL" id="MEU6799855.1"/>
    </source>
</evidence>
<reference evidence="1 2" key="1">
    <citation type="submission" date="2024-06" db="EMBL/GenBank/DDBJ databases">
        <title>The Natural Products Discovery Center: Release of the First 8490 Sequenced Strains for Exploring Actinobacteria Biosynthetic Diversity.</title>
        <authorList>
            <person name="Kalkreuter E."/>
            <person name="Kautsar S.A."/>
            <person name="Yang D."/>
            <person name="Bader C.D."/>
            <person name="Teijaro C.N."/>
            <person name="Fluegel L."/>
            <person name="Davis C.M."/>
            <person name="Simpson J.R."/>
            <person name="Lauterbach L."/>
            <person name="Steele A.D."/>
            <person name="Gui C."/>
            <person name="Meng S."/>
            <person name="Li G."/>
            <person name="Viehrig K."/>
            <person name="Ye F."/>
            <person name="Su P."/>
            <person name="Kiefer A.F."/>
            <person name="Nichols A."/>
            <person name="Cepeda A.J."/>
            <person name="Yan W."/>
            <person name="Fan B."/>
            <person name="Jiang Y."/>
            <person name="Adhikari A."/>
            <person name="Zheng C.-J."/>
            <person name="Schuster L."/>
            <person name="Cowan T.M."/>
            <person name="Smanski M.J."/>
            <person name="Chevrette M.G."/>
            <person name="De Carvalho L.P.S."/>
            <person name="Shen B."/>
        </authorList>
    </citation>
    <scope>NUCLEOTIDE SEQUENCE [LARGE SCALE GENOMIC DNA]</scope>
    <source>
        <strain evidence="1 2">NPDC046851</strain>
    </source>
</reference>
<dbReference type="Proteomes" id="UP001551189">
    <property type="component" value="Unassembled WGS sequence"/>
</dbReference>
<dbReference type="EMBL" id="JBEYXT010000005">
    <property type="protein sequence ID" value="MEU6799855.1"/>
    <property type="molecule type" value="Genomic_DNA"/>
</dbReference>
<sequence>MEEGDGCTFAPAGTAPNLAAAQRWVNDFSL</sequence>